<dbReference type="AlphaFoldDB" id="A0A4P8EF39"/>
<protein>
    <submittedName>
        <fullName evidence="2">Transposase</fullName>
    </submittedName>
</protein>
<dbReference type="EMBL" id="CP039964">
    <property type="protein sequence ID" value="QCO55369.1"/>
    <property type="molecule type" value="Genomic_DNA"/>
</dbReference>
<dbReference type="Pfam" id="PF13276">
    <property type="entry name" value="HTH_21"/>
    <property type="match status" value="1"/>
</dbReference>
<evidence type="ECO:0000313" key="2">
    <source>
        <dbReference type="EMBL" id="QCO55369.1"/>
    </source>
</evidence>
<proteinExistence type="predicted"/>
<evidence type="ECO:0000313" key="3">
    <source>
        <dbReference type="Proteomes" id="UP000298631"/>
    </source>
</evidence>
<dbReference type="InterPro" id="IPR025948">
    <property type="entry name" value="HTH-like_dom"/>
</dbReference>
<evidence type="ECO:0000259" key="1">
    <source>
        <dbReference type="Pfam" id="PF13276"/>
    </source>
</evidence>
<dbReference type="Proteomes" id="UP000298631">
    <property type="component" value="Chromosome"/>
</dbReference>
<keyword evidence="3" id="KW-1185">Reference proteome</keyword>
<feature type="domain" description="HTH-like" evidence="1">
    <location>
        <begin position="3"/>
        <end position="52"/>
    </location>
</feature>
<reference evidence="2 3" key="1">
    <citation type="submission" date="2019-05" db="EMBL/GenBank/DDBJ databases">
        <title>Pseudorhodobacter turbinis sp. nov., isolated from the gut of the Korean turban shell.</title>
        <authorList>
            <person name="Jeong Y.-S."/>
            <person name="Kang W.-R."/>
            <person name="Bae J.-W."/>
        </authorList>
    </citation>
    <scope>NUCLEOTIDE SEQUENCE [LARGE SCALE GENOMIC DNA]</scope>
    <source>
        <strain evidence="2 3">S12M18</strain>
    </source>
</reference>
<name>A0A4P8EF39_9RHOB</name>
<dbReference type="OrthoDB" id="9803878at2"/>
<dbReference type="KEGG" id="pseb:EOK75_06035"/>
<organism evidence="2 3">
    <name type="scientific">Pseudorhodobacter turbinis</name>
    <dbReference type="NCBI Taxonomy" id="2500533"/>
    <lineage>
        <taxon>Bacteria</taxon>
        <taxon>Pseudomonadati</taxon>
        <taxon>Pseudomonadota</taxon>
        <taxon>Alphaproteobacteria</taxon>
        <taxon>Rhodobacterales</taxon>
        <taxon>Paracoccaceae</taxon>
        <taxon>Pseudorhodobacter</taxon>
    </lineage>
</organism>
<sequence>MVLLAHIREQHRLSLQSYGRPRMTEELQELGLSVGHRRVGRLMRENGIKIVRKPTPRAVWMGWVLIGYGVSLWPHTRTPPACKFYLSLTRVVDAVGRMMRRSGSLRKTLAMA</sequence>
<accession>A0A4P8EF39</accession>
<gene>
    <name evidence="2" type="ORF">EOK75_06035</name>
</gene>